<evidence type="ECO:0008006" key="3">
    <source>
        <dbReference type="Google" id="ProtNLM"/>
    </source>
</evidence>
<comment type="caution">
    <text evidence="1">The sequence shown here is derived from an EMBL/GenBank/DDBJ whole genome shotgun (WGS) entry which is preliminary data.</text>
</comment>
<protein>
    <recommendedName>
        <fullName evidence="3">Magnesium transporter</fullName>
    </recommendedName>
</protein>
<dbReference type="Proteomes" id="UP001341820">
    <property type="component" value="Unassembled WGS sequence"/>
</dbReference>
<accession>A0ABU6NFM3</accession>
<organism evidence="1 2">
    <name type="scientific">Shouchella miscanthi</name>
    <dbReference type="NCBI Taxonomy" id="2598861"/>
    <lineage>
        <taxon>Bacteria</taxon>
        <taxon>Bacillati</taxon>
        <taxon>Bacillota</taxon>
        <taxon>Bacilli</taxon>
        <taxon>Bacillales</taxon>
        <taxon>Bacillaceae</taxon>
        <taxon>Shouchella</taxon>
    </lineage>
</organism>
<name>A0ABU6NFM3_9BACI</name>
<evidence type="ECO:0000313" key="2">
    <source>
        <dbReference type="Proteomes" id="UP001341820"/>
    </source>
</evidence>
<dbReference type="RefSeq" id="WP_035397925.1">
    <property type="nucleotide sequence ID" value="NZ_CP042163.1"/>
</dbReference>
<keyword evidence="2" id="KW-1185">Reference proteome</keyword>
<sequence>MTPIITALREKLEREGKEDIVEIIDDAAKGHLEEVEIVPSIGLLYDQEENKQLLTWLEEQGVTITEVTDEEE</sequence>
<reference evidence="1 2" key="1">
    <citation type="submission" date="2023-03" db="EMBL/GenBank/DDBJ databases">
        <title>Bacillus Genome Sequencing.</title>
        <authorList>
            <person name="Dunlap C."/>
        </authorList>
    </citation>
    <scope>NUCLEOTIDE SEQUENCE [LARGE SCALE GENOMIC DNA]</scope>
    <source>
        <strain evidence="1 2">B-4107</strain>
    </source>
</reference>
<dbReference type="EMBL" id="JAROAS010000006">
    <property type="protein sequence ID" value="MED4127015.1"/>
    <property type="molecule type" value="Genomic_DNA"/>
</dbReference>
<gene>
    <name evidence="1" type="ORF">P5F74_02605</name>
</gene>
<evidence type="ECO:0000313" key="1">
    <source>
        <dbReference type="EMBL" id="MED4127015.1"/>
    </source>
</evidence>
<proteinExistence type="predicted"/>